<evidence type="ECO:0000256" key="11">
    <source>
        <dbReference type="ARBA" id="ARBA00023163"/>
    </source>
</evidence>
<reference evidence="19" key="1">
    <citation type="journal article" date="2020" name="Nat. Commun.">
        <title>Large-scale genome sequencing of mycorrhizal fungi provides insights into the early evolution of symbiotic traits.</title>
        <authorList>
            <person name="Miyauchi S."/>
            <person name="Kiss E."/>
            <person name="Kuo A."/>
            <person name="Drula E."/>
            <person name="Kohler A."/>
            <person name="Sanchez-Garcia M."/>
            <person name="Morin E."/>
            <person name="Andreopoulos B."/>
            <person name="Barry K.W."/>
            <person name="Bonito G."/>
            <person name="Buee M."/>
            <person name="Carver A."/>
            <person name="Chen C."/>
            <person name="Cichocki N."/>
            <person name="Clum A."/>
            <person name="Culley D."/>
            <person name="Crous P.W."/>
            <person name="Fauchery L."/>
            <person name="Girlanda M."/>
            <person name="Hayes R.D."/>
            <person name="Keri Z."/>
            <person name="LaButti K."/>
            <person name="Lipzen A."/>
            <person name="Lombard V."/>
            <person name="Magnuson J."/>
            <person name="Maillard F."/>
            <person name="Murat C."/>
            <person name="Nolan M."/>
            <person name="Ohm R.A."/>
            <person name="Pangilinan J."/>
            <person name="Pereira M.F."/>
            <person name="Perotto S."/>
            <person name="Peter M."/>
            <person name="Pfister S."/>
            <person name="Riley R."/>
            <person name="Sitrit Y."/>
            <person name="Stielow J.B."/>
            <person name="Szollosi G."/>
            <person name="Zifcakova L."/>
            <person name="Stursova M."/>
            <person name="Spatafora J.W."/>
            <person name="Tedersoo L."/>
            <person name="Vaario L.M."/>
            <person name="Yamada A."/>
            <person name="Yan M."/>
            <person name="Wang P."/>
            <person name="Xu J."/>
            <person name="Bruns T."/>
            <person name="Baldrian P."/>
            <person name="Vilgalys R."/>
            <person name="Dunand C."/>
            <person name="Henrissat B."/>
            <person name="Grigoriev I.V."/>
            <person name="Hibbett D."/>
            <person name="Nagy L.G."/>
            <person name="Martin F.M."/>
        </authorList>
    </citation>
    <scope>NUCLEOTIDE SEQUENCE</scope>
    <source>
        <strain evidence="19">UP504</strain>
    </source>
</reference>
<dbReference type="InterPro" id="IPR027238">
    <property type="entry name" value="RuvB-like"/>
</dbReference>
<feature type="domain" description="TIP49 P-loop" evidence="17">
    <location>
        <begin position="1"/>
        <end position="89"/>
    </location>
</feature>
<accession>A0A9P6ASU1</accession>
<keyword evidence="9 16" id="KW-0805">Transcription regulation</keyword>
<evidence type="ECO:0000256" key="2">
    <source>
        <dbReference type="ARBA" id="ARBA00007519"/>
    </source>
</evidence>
<evidence type="ECO:0000259" key="17">
    <source>
        <dbReference type="Pfam" id="PF06068"/>
    </source>
</evidence>
<evidence type="ECO:0000256" key="12">
    <source>
        <dbReference type="ARBA" id="ARBA00023204"/>
    </source>
</evidence>
<keyword evidence="3 16" id="KW-0547">Nucleotide-binding</keyword>
<dbReference type="InterPro" id="IPR041048">
    <property type="entry name" value="RuvB-like_C"/>
</dbReference>
<dbReference type="Gene3D" id="1.10.8.60">
    <property type="match status" value="1"/>
</dbReference>
<dbReference type="InterPro" id="IPR010339">
    <property type="entry name" value="TIP49_P-loop"/>
</dbReference>
<sequence length="315" mass="35529">MAQALGSDVPFTMIAASEVFSLSLSKAEALTQAFRRSIGVRIKEETEIIEGEVATKTGKLTIKTTDMEAVYDLGHKMIDALKKRRLLRGTRNCSDGEIQKHKEVVHTVSLHEIDVINSRTQGFLALFAGEVGEWKEEGKRKLSLVLFIDEVHMLDIECFSFLNRALEVELAPIVITASNRGMARIRGTNFRSPHGLPVDLLDRVLIISTRPYEPEDIEQIIKIRCQEEDVNLTEGSLAVLTSMASQTTLRYALNLISCADIVAKKRKADAVDVDDLRRCYTYFLDEKRSVQWLKEQQGTMIFDEEAPPQDVQMQI</sequence>
<dbReference type="GO" id="GO:0006325">
    <property type="term" value="P:chromatin organization"/>
    <property type="evidence" value="ECO:0007669"/>
    <property type="project" value="UniProtKB-KW"/>
</dbReference>
<evidence type="ECO:0000259" key="18">
    <source>
        <dbReference type="Pfam" id="PF17856"/>
    </source>
</evidence>
<keyword evidence="12 16" id="KW-0234">DNA repair</keyword>
<evidence type="ECO:0000256" key="14">
    <source>
        <dbReference type="ARBA" id="ARBA00025345"/>
    </source>
</evidence>
<comment type="caution">
    <text evidence="19">The sequence shown here is derived from an EMBL/GenBank/DDBJ whole genome shotgun (WGS) entry which is preliminary data.</text>
</comment>
<evidence type="ECO:0000313" key="19">
    <source>
        <dbReference type="EMBL" id="KAF9511067.1"/>
    </source>
</evidence>
<evidence type="ECO:0000256" key="13">
    <source>
        <dbReference type="ARBA" id="ARBA00023242"/>
    </source>
</evidence>
<dbReference type="EC" id="3.6.4.12" evidence="16"/>
<dbReference type="InterPro" id="IPR042487">
    <property type="entry name" value="RuvBL1/2_DNA/RNA_bd_dom"/>
</dbReference>
<comment type="subcellular location">
    <subcellularLocation>
        <location evidence="1 16">Nucleus</location>
    </subcellularLocation>
</comment>
<keyword evidence="13 16" id="KW-0539">Nucleus</keyword>
<comment type="function">
    <text evidence="16">DNA helicase participates in several chromatin remodeling complexes, including the SWR1 and the INO80 complexes.</text>
</comment>
<dbReference type="OrthoDB" id="10060499at2759"/>
<gene>
    <name evidence="19" type="ORF">BS47DRAFT_1395460</name>
</gene>
<evidence type="ECO:0000256" key="4">
    <source>
        <dbReference type="ARBA" id="ARBA00022763"/>
    </source>
</evidence>
<keyword evidence="5 16" id="KW-0378">Hydrolase</keyword>
<evidence type="ECO:0000256" key="16">
    <source>
        <dbReference type="RuleBase" id="RU363048"/>
    </source>
</evidence>
<dbReference type="AlphaFoldDB" id="A0A9P6ASU1"/>
<dbReference type="Pfam" id="PF17856">
    <property type="entry name" value="TIP49_C"/>
    <property type="match status" value="1"/>
</dbReference>
<evidence type="ECO:0000256" key="3">
    <source>
        <dbReference type="ARBA" id="ARBA00022741"/>
    </source>
</evidence>
<comment type="function">
    <text evidence="14">DNA helicase which participates in several chromatin remodeling complexes, including the SWR1 and the INO80 complexes. The SWR1 complex mediates the ATP-dependent exchange of histone H2A for the H2A variant HZT1 leading to transcriptional regulation of selected genes by chromatin remodeling. The INO80 complex remodels chromatin by shifting nucleosomes and is involved in DNA repair. Also involved in pre-rRNA processing.</text>
</comment>
<evidence type="ECO:0000256" key="6">
    <source>
        <dbReference type="ARBA" id="ARBA00022806"/>
    </source>
</evidence>
<proteinExistence type="inferred from homology"/>
<evidence type="ECO:0000256" key="8">
    <source>
        <dbReference type="ARBA" id="ARBA00022853"/>
    </source>
</evidence>
<dbReference type="GO" id="GO:0000812">
    <property type="term" value="C:Swr1 complex"/>
    <property type="evidence" value="ECO:0007669"/>
    <property type="project" value="UniProtKB-ARBA"/>
</dbReference>
<dbReference type="GO" id="GO:0016787">
    <property type="term" value="F:hydrolase activity"/>
    <property type="evidence" value="ECO:0007669"/>
    <property type="project" value="UniProtKB-KW"/>
</dbReference>
<keyword evidence="11 16" id="KW-0804">Transcription</keyword>
<keyword evidence="10" id="KW-0010">Activator</keyword>
<organism evidence="19 20">
    <name type="scientific">Hydnum rufescens UP504</name>
    <dbReference type="NCBI Taxonomy" id="1448309"/>
    <lineage>
        <taxon>Eukaryota</taxon>
        <taxon>Fungi</taxon>
        <taxon>Dikarya</taxon>
        <taxon>Basidiomycota</taxon>
        <taxon>Agaricomycotina</taxon>
        <taxon>Agaricomycetes</taxon>
        <taxon>Cantharellales</taxon>
        <taxon>Hydnaceae</taxon>
        <taxon>Hydnum</taxon>
    </lineage>
</organism>
<dbReference type="Gene3D" id="2.40.50.360">
    <property type="entry name" value="RuvB-like helicase, domain II"/>
    <property type="match status" value="1"/>
</dbReference>
<evidence type="ECO:0000256" key="15">
    <source>
        <dbReference type="ARBA" id="ARBA00047995"/>
    </source>
</evidence>
<evidence type="ECO:0000256" key="5">
    <source>
        <dbReference type="ARBA" id="ARBA00022801"/>
    </source>
</evidence>
<dbReference type="EMBL" id="MU129006">
    <property type="protein sequence ID" value="KAF9511067.1"/>
    <property type="molecule type" value="Genomic_DNA"/>
</dbReference>
<evidence type="ECO:0000256" key="10">
    <source>
        <dbReference type="ARBA" id="ARBA00023159"/>
    </source>
</evidence>
<evidence type="ECO:0000313" key="20">
    <source>
        <dbReference type="Proteomes" id="UP000886523"/>
    </source>
</evidence>
<comment type="similarity">
    <text evidence="2 16">Belongs to the RuvB family.</text>
</comment>
<protein>
    <recommendedName>
        <fullName evidence="16">RuvB-like helicase</fullName>
        <ecNumber evidence="16">3.6.4.12</ecNumber>
    </recommendedName>
</protein>
<dbReference type="GO" id="GO:0031011">
    <property type="term" value="C:Ino80 complex"/>
    <property type="evidence" value="ECO:0007669"/>
    <property type="project" value="UniProtKB-ARBA"/>
</dbReference>
<evidence type="ECO:0000256" key="9">
    <source>
        <dbReference type="ARBA" id="ARBA00023015"/>
    </source>
</evidence>
<dbReference type="FunFam" id="1.10.8.60:FF:000010">
    <property type="entry name" value="RuvB-like helicase"/>
    <property type="match status" value="1"/>
</dbReference>
<dbReference type="GO" id="GO:0003678">
    <property type="term" value="F:DNA helicase activity"/>
    <property type="evidence" value="ECO:0007669"/>
    <property type="project" value="UniProtKB-EC"/>
</dbReference>
<dbReference type="GO" id="GO:0006281">
    <property type="term" value="P:DNA repair"/>
    <property type="evidence" value="ECO:0007669"/>
    <property type="project" value="UniProtKB-KW"/>
</dbReference>
<keyword evidence="8 16" id="KW-0156">Chromatin regulator</keyword>
<evidence type="ECO:0000256" key="1">
    <source>
        <dbReference type="ARBA" id="ARBA00004123"/>
    </source>
</evidence>
<keyword evidence="4 16" id="KW-0227">DNA damage</keyword>
<keyword evidence="20" id="KW-1185">Reference proteome</keyword>
<dbReference type="InterPro" id="IPR027417">
    <property type="entry name" value="P-loop_NTPase"/>
</dbReference>
<feature type="domain" description="TIP49 P-loop" evidence="17">
    <location>
        <begin position="92"/>
        <end position="214"/>
    </location>
</feature>
<dbReference type="Proteomes" id="UP000886523">
    <property type="component" value="Unassembled WGS sequence"/>
</dbReference>
<evidence type="ECO:0000256" key="7">
    <source>
        <dbReference type="ARBA" id="ARBA00022840"/>
    </source>
</evidence>
<name>A0A9P6ASU1_9AGAM</name>
<dbReference type="Gene3D" id="3.40.50.300">
    <property type="entry name" value="P-loop containing nucleotide triphosphate hydrolases"/>
    <property type="match status" value="1"/>
</dbReference>
<feature type="domain" description="RuvB-like AAA-lid" evidence="18">
    <location>
        <begin position="220"/>
        <end position="285"/>
    </location>
</feature>
<comment type="catalytic activity">
    <reaction evidence="15 16">
        <text>ATP + H2O = ADP + phosphate + H(+)</text>
        <dbReference type="Rhea" id="RHEA:13065"/>
        <dbReference type="ChEBI" id="CHEBI:15377"/>
        <dbReference type="ChEBI" id="CHEBI:15378"/>
        <dbReference type="ChEBI" id="CHEBI:30616"/>
        <dbReference type="ChEBI" id="CHEBI:43474"/>
        <dbReference type="ChEBI" id="CHEBI:456216"/>
        <dbReference type="EC" id="3.6.4.12"/>
    </reaction>
</comment>
<dbReference type="Pfam" id="PF06068">
    <property type="entry name" value="TIP49"/>
    <property type="match status" value="2"/>
</dbReference>
<keyword evidence="6 16" id="KW-0347">Helicase</keyword>
<keyword evidence="7 16" id="KW-0067">ATP-binding</keyword>
<dbReference type="PANTHER" id="PTHR11093">
    <property type="entry name" value="RUVB-RELATED REPTIN AND PONTIN"/>
    <property type="match status" value="1"/>
</dbReference>
<dbReference type="GO" id="GO:0005524">
    <property type="term" value="F:ATP binding"/>
    <property type="evidence" value="ECO:0007669"/>
    <property type="project" value="UniProtKB-KW"/>
</dbReference>
<dbReference type="SUPFAM" id="SSF52540">
    <property type="entry name" value="P-loop containing nucleoside triphosphate hydrolases"/>
    <property type="match status" value="1"/>
</dbReference>